<feature type="compositionally biased region" description="Basic and acidic residues" evidence="2">
    <location>
        <begin position="627"/>
        <end position="655"/>
    </location>
</feature>
<evidence type="ECO:0000256" key="2">
    <source>
        <dbReference type="SAM" id="MobiDB-lite"/>
    </source>
</evidence>
<feature type="compositionally biased region" description="Low complexity" evidence="2">
    <location>
        <begin position="785"/>
        <end position="800"/>
    </location>
</feature>
<organism evidence="3">
    <name type="scientific">Cryptosporidium canis</name>
    <dbReference type="NCBI Taxonomy" id="195482"/>
    <lineage>
        <taxon>Eukaryota</taxon>
        <taxon>Sar</taxon>
        <taxon>Alveolata</taxon>
        <taxon>Apicomplexa</taxon>
        <taxon>Conoidasida</taxon>
        <taxon>Coccidia</taxon>
        <taxon>Eucoccidiorida</taxon>
        <taxon>Eimeriorina</taxon>
        <taxon>Cryptosporidiidae</taxon>
        <taxon>Cryptosporidium</taxon>
    </lineage>
</organism>
<gene>
    <name evidence="3" type="ORF">OJ253_2001</name>
</gene>
<name>A0A9D5HX21_9CRYT</name>
<accession>A0A9D5HX21</accession>
<feature type="coiled-coil region" evidence="1">
    <location>
        <begin position="247"/>
        <end position="281"/>
    </location>
</feature>
<evidence type="ECO:0000256" key="1">
    <source>
        <dbReference type="SAM" id="Coils"/>
    </source>
</evidence>
<proteinExistence type="predicted"/>
<feature type="compositionally biased region" description="Polar residues" evidence="2">
    <location>
        <begin position="707"/>
        <end position="718"/>
    </location>
</feature>
<dbReference type="OrthoDB" id="343504at2759"/>
<protein>
    <submittedName>
        <fullName evidence="3">Uncharacterized protein</fullName>
    </submittedName>
</protein>
<keyword evidence="1" id="KW-0175">Coiled coil</keyword>
<dbReference type="AlphaFoldDB" id="A0A9D5HX21"/>
<dbReference type="EMBL" id="JAPCXC010000045">
    <property type="protein sequence ID" value="KAJ1608286.1"/>
    <property type="molecule type" value="Genomic_DNA"/>
</dbReference>
<feature type="compositionally biased region" description="Basic and acidic residues" evidence="2">
    <location>
        <begin position="391"/>
        <end position="401"/>
    </location>
</feature>
<sequence>MSSENVKVESENVGKSILSPENRNRTLLLKKKDVDSKVMDNGAKGEGGELSPMIKITPANSLKKLQAAPKREEVISKSVLKGDFSKSSMKKDDSLGKKTVVDITNSGLLGLSGKLREKKQSVPLNIPKSLVNVDIGKVESQKNIKSPSALTGSTMGMKNLQSSMNVKNLIGRVNAAREVNLGPRDLDITRARLVKANKSNMNNRPHLFGHEPATYTTNPLVIEDLIDELEEKAKNYFIMFSKERKEREKLERQCYWMQEENKTLQNTLKNQITTIQGLQNKIIDLRGNPNVITETIERIDMLYTQLDTLIQAFAGICSYITFNEPTDRREIIELVLEYLHPCRGLDLRLNSLYGSIYYFKLGIIKDLPPPIQPPEKIPGYDVWQPPPPQKVEAKDSDDSKLPPHMQQGNSLSKVADNYMKDDKEVGMKASISDRGHDDDHGMPKISTPVASTKQSVVPTSSSQLSGDINIPLSGFEIKIKSVQGIEPIGNGKGKLSFVARIDNESSIQSKNNPKRRSMEFEYTINPTNNKGSIEQSMSMEIDVLPPKSPGLLPRFTIDMWDSSVTSSPIGHASKTFIDPYTLLAEQPWDVVKDDSEKPIATLMVTVLPKPGTSMLPAGRFIVAKEAKNKQEPAARKESKLSRLGLRGDKEGKGLDKINSMLRPALNIGKKRSINLDDKDNKSDKLLKAADLTSSMAKPLSMKESISAPPNNIAATNKSETPEPPNMLKSTQITAKELQKSSPPEPTAVPPIVKKSMNEALPPPKVDLKSSIKVSIGPVPGKTEDPAAAAAAAANNTTTPTLPKSTEPTPKDSLAKSGQIAPKPDLAKSDLLKSNIAKPDQLKKSGELLKPSIGDPKSIALKKSPPGETGVNKSEAAPKVAPHVEIKVLPSPKIVPKIVPKPAITKDSPSAPKAVQAANLTPAKPGQVVAPPTIVKKIDIKPVAIKPKIAAATTPINIKKPGSPIQIKPKGIELGKPAVTITPKLAVTPPKPVSGAVAPGNKAVTPINVVAPPASKAVAPGNKAVAQPKEEIKIVVNKGAVNISPKIVPKVKITPKVKI</sequence>
<feature type="region of interest" description="Disordered" evidence="2">
    <location>
        <begin position="375"/>
        <end position="413"/>
    </location>
</feature>
<feature type="region of interest" description="Disordered" evidence="2">
    <location>
        <begin position="694"/>
        <end position="878"/>
    </location>
</feature>
<comment type="caution">
    <text evidence="3">The sequence shown here is derived from an EMBL/GenBank/DDBJ whole genome shotgun (WGS) entry which is preliminary data.</text>
</comment>
<feature type="region of interest" description="Disordered" evidence="2">
    <location>
        <begin position="627"/>
        <end position="656"/>
    </location>
</feature>
<dbReference type="Proteomes" id="UP001067231">
    <property type="component" value="Unassembled WGS sequence"/>
</dbReference>
<reference evidence="3" key="1">
    <citation type="submission" date="2022-10" db="EMBL/GenBank/DDBJ databases">
        <title>Adaptive evolution leads to modifications in subtelomeric GC content in a zoonotic Cryptosporidium species.</title>
        <authorList>
            <person name="Li J."/>
            <person name="Feng Y."/>
            <person name="Xiao L."/>
        </authorList>
    </citation>
    <scope>NUCLEOTIDE SEQUENCE</scope>
    <source>
        <strain evidence="3">33844</strain>
    </source>
</reference>
<evidence type="ECO:0000313" key="3">
    <source>
        <dbReference type="EMBL" id="KAJ1608286.1"/>
    </source>
</evidence>